<accession>X1HEF5</accession>
<sequence>MFDSGGISIKPPKNMEKMKSDMAGAATVAHTLFAAARLKLPVNLVALIPAVENLPGSGACRPGDIIRYPNGKSVEITHTDAEGRLILADALLYAGRYKPAAVIDLATLTGACIIALGEIATGMLGNDENLMKRIKDAGEKTFERVWQLPMWEEYALAIKGDIADINNVGNRGAGTITGAMFLSNFVGKTPWVHLDIAGTSFVSKESA</sequence>
<dbReference type="InterPro" id="IPR011356">
    <property type="entry name" value="Leucine_aapep/pepB"/>
</dbReference>
<organism evidence="6">
    <name type="scientific">marine sediment metagenome</name>
    <dbReference type="NCBI Taxonomy" id="412755"/>
    <lineage>
        <taxon>unclassified sequences</taxon>
        <taxon>metagenomes</taxon>
        <taxon>ecological metagenomes</taxon>
    </lineage>
</organism>
<gene>
    <name evidence="6" type="ORF">S03H2_41156</name>
</gene>
<proteinExistence type="inferred from homology"/>
<comment type="caution">
    <text evidence="6">The sequence shown here is derived from an EMBL/GenBank/DDBJ whole genome shotgun (WGS) entry which is preliminary data.</text>
</comment>
<feature type="domain" description="Cytosol aminopeptidase" evidence="5">
    <location>
        <begin position="1"/>
        <end position="203"/>
    </location>
</feature>
<dbReference type="SUPFAM" id="SSF53187">
    <property type="entry name" value="Zn-dependent exopeptidases"/>
    <property type="match status" value="1"/>
</dbReference>
<comment type="similarity">
    <text evidence="1">Belongs to the peptidase M17 family.</text>
</comment>
<dbReference type="AlphaFoldDB" id="X1HEF5"/>
<dbReference type="Pfam" id="PF00883">
    <property type="entry name" value="Peptidase_M17"/>
    <property type="match status" value="1"/>
</dbReference>
<keyword evidence="4" id="KW-0378">Hydrolase</keyword>
<evidence type="ECO:0000313" key="6">
    <source>
        <dbReference type="EMBL" id="GAH67797.1"/>
    </source>
</evidence>
<dbReference type="EMBL" id="BARU01025554">
    <property type="protein sequence ID" value="GAH67797.1"/>
    <property type="molecule type" value="Genomic_DNA"/>
</dbReference>
<evidence type="ECO:0000256" key="4">
    <source>
        <dbReference type="ARBA" id="ARBA00022801"/>
    </source>
</evidence>
<dbReference type="Gene3D" id="3.40.630.10">
    <property type="entry name" value="Zn peptidases"/>
    <property type="match status" value="1"/>
</dbReference>
<evidence type="ECO:0000256" key="3">
    <source>
        <dbReference type="ARBA" id="ARBA00022670"/>
    </source>
</evidence>
<dbReference type="GO" id="GO:0006508">
    <property type="term" value="P:proteolysis"/>
    <property type="evidence" value="ECO:0007669"/>
    <property type="project" value="UniProtKB-KW"/>
</dbReference>
<dbReference type="InterPro" id="IPR000819">
    <property type="entry name" value="Peptidase_M17_C"/>
</dbReference>
<evidence type="ECO:0000259" key="5">
    <source>
        <dbReference type="Pfam" id="PF00883"/>
    </source>
</evidence>
<dbReference type="PANTHER" id="PTHR11963">
    <property type="entry name" value="LEUCINE AMINOPEPTIDASE-RELATED"/>
    <property type="match status" value="1"/>
</dbReference>
<keyword evidence="3" id="KW-0645">Protease</keyword>
<dbReference type="PANTHER" id="PTHR11963:SF23">
    <property type="entry name" value="CYTOSOL AMINOPEPTIDASE"/>
    <property type="match status" value="1"/>
</dbReference>
<dbReference type="GO" id="GO:0030145">
    <property type="term" value="F:manganese ion binding"/>
    <property type="evidence" value="ECO:0007669"/>
    <property type="project" value="InterPro"/>
</dbReference>
<dbReference type="CDD" id="cd00433">
    <property type="entry name" value="Peptidase_M17"/>
    <property type="match status" value="1"/>
</dbReference>
<name>X1HEF5_9ZZZZ</name>
<evidence type="ECO:0000256" key="1">
    <source>
        <dbReference type="ARBA" id="ARBA00009528"/>
    </source>
</evidence>
<feature type="non-terminal residue" evidence="6">
    <location>
        <position position="207"/>
    </location>
</feature>
<keyword evidence="2" id="KW-0031">Aminopeptidase</keyword>
<evidence type="ECO:0000256" key="2">
    <source>
        <dbReference type="ARBA" id="ARBA00022438"/>
    </source>
</evidence>
<dbReference type="GO" id="GO:0070006">
    <property type="term" value="F:metalloaminopeptidase activity"/>
    <property type="evidence" value="ECO:0007669"/>
    <property type="project" value="InterPro"/>
</dbReference>
<dbReference type="PRINTS" id="PR00481">
    <property type="entry name" value="LAMNOPPTDASE"/>
</dbReference>
<dbReference type="GO" id="GO:0005737">
    <property type="term" value="C:cytoplasm"/>
    <property type="evidence" value="ECO:0007669"/>
    <property type="project" value="InterPro"/>
</dbReference>
<reference evidence="6" key="1">
    <citation type="journal article" date="2014" name="Front. Microbiol.">
        <title>High frequency of phylogenetically diverse reductive dehalogenase-homologous genes in deep subseafloor sedimentary metagenomes.</title>
        <authorList>
            <person name="Kawai M."/>
            <person name="Futagami T."/>
            <person name="Toyoda A."/>
            <person name="Takaki Y."/>
            <person name="Nishi S."/>
            <person name="Hori S."/>
            <person name="Arai W."/>
            <person name="Tsubouchi T."/>
            <person name="Morono Y."/>
            <person name="Uchiyama I."/>
            <person name="Ito T."/>
            <person name="Fujiyama A."/>
            <person name="Inagaki F."/>
            <person name="Takami H."/>
        </authorList>
    </citation>
    <scope>NUCLEOTIDE SEQUENCE</scope>
    <source>
        <strain evidence="6">Expedition CK06-06</strain>
    </source>
</reference>
<protein>
    <recommendedName>
        <fullName evidence="5">Cytosol aminopeptidase domain-containing protein</fullName>
    </recommendedName>
</protein>